<keyword evidence="3" id="KW-1185">Reference proteome</keyword>
<evidence type="ECO:0000313" key="2">
    <source>
        <dbReference type="EMBL" id="GMN72070.1"/>
    </source>
</evidence>
<protein>
    <submittedName>
        <fullName evidence="2">Uncharacterized protein</fullName>
    </submittedName>
</protein>
<evidence type="ECO:0000256" key="1">
    <source>
        <dbReference type="SAM" id="MobiDB-lite"/>
    </source>
</evidence>
<evidence type="ECO:0000313" key="3">
    <source>
        <dbReference type="Proteomes" id="UP001187192"/>
    </source>
</evidence>
<name>A0AA88EFD3_FICCA</name>
<gene>
    <name evidence="2" type="ORF">TIFTF001_052779</name>
</gene>
<sequence length="138" mass="14615">MSVLAISDASIAISTPFVGDYVFTGRSRSGGHGSLLGEGEKMTLEYYPATSLARFFSDEGVGSAVDCAPQRKKVSIRSGVRIPVEQCAQHKSLACCIAYLKGPGKRNSEQLKAPPAFGTTIRSSKALQPKGRSAHITP</sequence>
<dbReference type="Proteomes" id="UP001187192">
    <property type="component" value="Unassembled WGS sequence"/>
</dbReference>
<comment type="caution">
    <text evidence="2">The sequence shown here is derived from an EMBL/GenBank/DDBJ whole genome shotgun (WGS) entry which is preliminary data.</text>
</comment>
<proteinExistence type="predicted"/>
<feature type="region of interest" description="Disordered" evidence="1">
    <location>
        <begin position="104"/>
        <end position="138"/>
    </location>
</feature>
<dbReference type="AlphaFoldDB" id="A0AA88EFD3"/>
<dbReference type="EMBL" id="BTGU01011540">
    <property type="protein sequence ID" value="GMN72070.1"/>
    <property type="molecule type" value="Genomic_DNA"/>
</dbReference>
<accession>A0AA88EFD3</accession>
<reference evidence="2" key="1">
    <citation type="submission" date="2023-07" db="EMBL/GenBank/DDBJ databases">
        <title>draft genome sequence of fig (Ficus carica).</title>
        <authorList>
            <person name="Takahashi T."/>
            <person name="Nishimura K."/>
        </authorList>
    </citation>
    <scope>NUCLEOTIDE SEQUENCE</scope>
</reference>
<organism evidence="2 3">
    <name type="scientific">Ficus carica</name>
    <name type="common">Common fig</name>
    <dbReference type="NCBI Taxonomy" id="3494"/>
    <lineage>
        <taxon>Eukaryota</taxon>
        <taxon>Viridiplantae</taxon>
        <taxon>Streptophyta</taxon>
        <taxon>Embryophyta</taxon>
        <taxon>Tracheophyta</taxon>
        <taxon>Spermatophyta</taxon>
        <taxon>Magnoliopsida</taxon>
        <taxon>eudicotyledons</taxon>
        <taxon>Gunneridae</taxon>
        <taxon>Pentapetalae</taxon>
        <taxon>rosids</taxon>
        <taxon>fabids</taxon>
        <taxon>Rosales</taxon>
        <taxon>Moraceae</taxon>
        <taxon>Ficeae</taxon>
        <taxon>Ficus</taxon>
    </lineage>
</organism>